<dbReference type="PRINTS" id="PR00722">
    <property type="entry name" value="CHYMOTRYPSIN"/>
</dbReference>
<evidence type="ECO:0000256" key="7">
    <source>
        <dbReference type="ARBA" id="ARBA00023157"/>
    </source>
</evidence>
<keyword evidence="5 9" id="KW-0378">Hydrolase</keyword>
<gene>
    <name evidence="14" type="primary">HaOG203392</name>
    <name evidence="14" type="ORF">B5X24_HaOG203392</name>
</gene>
<dbReference type="PROSITE" id="PS00135">
    <property type="entry name" value="TRYPSIN_SER"/>
    <property type="match status" value="1"/>
</dbReference>
<comment type="subcellular location">
    <subcellularLocation>
        <location evidence="1">Secreted</location>
    </subcellularLocation>
</comment>
<dbReference type="InterPro" id="IPR043504">
    <property type="entry name" value="Peptidase_S1_PA_chymotrypsin"/>
</dbReference>
<evidence type="ECO:0000256" key="11">
    <source>
        <dbReference type="SAM" id="SignalP"/>
    </source>
</evidence>
<evidence type="ECO:0000256" key="9">
    <source>
        <dbReference type="RuleBase" id="RU363034"/>
    </source>
</evidence>
<dbReference type="Gene3D" id="3.30.1640.30">
    <property type="match status" value="1"/>
</dbReference>
<evidence type="ECO:0000259" key="12">
    <source>
        <dbReference type="PROSITE" id="PS50240"/>
    </source>
</evidence>
<dbReference type="SMART" id="SM00680">
    <property type="entry name" value="CLIP"/>
    <property type="match status" value="1"/>
</dbReference>
<dbReference type="InterPro" id="IPR038565">
    <property type="entry name" value="CLIP_sf"/>
</dbReference>
<feature type="compositionally biased region" description="Polar residues" evidence="10">
    <location>
        <begin position="161"/>
        <end position="176"/>
    </location>
</feature>
<evidence type="ECO:0000313" key="15">
    <source>
        <dbReference type="Proteomes" id="UP000249218"/>
    </source>
</evidence>
<dbReference type="InterPro" id="IPR001314">
    <property type="entry name" value="Peptidase_S1A"/>
</dbReference>
<feature type="compositionally biased region" description="Pro residues" evidence="10">
    <location>
        <begin position="285"/>
        <end position="295"/>
    </location>
</feature>
<dbReference type="CDD" id="cd00190">
    <property type="entry name" value="Tryp_SPc"/>
    <property type="match status" value="1"/>
</dbReference>
<feature type="region of interest" description="Disordered" evidence="10">
    <location>
        <begin position="56"/>
        <end position="208"/>
    </location>
</feature>
<dbReference type="FunFam" id="2.40.10.10:FF:000015">
    <property type="entry name" value="Atrial natriuretic peptide-converting enzyme"/>
    <property type="match status" value="1"/>
</dbReference>
<dbReference type="PANTHER" id="PTHR24252">
    <property type="entry name" value="ACROSIN-RELATED"/>
    <property type="match status" value="1"/>
</dbReference>
<evidence type="ECO:0000259" key="13">
    <source>
        <dbReference type="PROSITE" id="PS51888"/>
    </source>
</evidence>
<dbReference type="Pfam" id="PF00089">
    <property type="entry name" value="Trypsin"/>
    <property type="match status" value="1"/>
</dbReference>
<feature type="domain" description="Clip" evidence="13">
    <location>
        <begin position="229"/>
        <end position="282"/>
    </location>
</feature>
<organism evidence="14 15">
    <name type="scientific">Helicoverpa armigera</name>
    <name type="common">Cotton bollworm</name>
    <name type="synonym">Heliothis armigera</name>
    <dbReference type="NCBI Taxonomy" id="29058"/>
    <lineage>
        <taxon>Eukaryota</taxon>
        <taxon>Metazoa</taxon>
        <taxon>Ecdysozoa</taxon>
        <taxon>Arthropoda</taxon>
        <taxon>Hexapoda</taxon>
        <taxon>Insecta</taxon>
        <taxon>Pterygota</taxon>
        <taxon>Neoptera</taxon>
        <taxon>Endopterygota</taxon>
        <taxon>Lepidoptera</taxon>
        <taxon>Glossata</taxon>
        <taxon>Ditrysia</taxon>
        <taxon>Noctuoidea</taxon>
        <taxon>Noctuidae</taxon>
        <taxon>Heliothinae</taxon>
        <taxon>Helicoverpa</taxon>
    </lineage>
</organism>
<evidence type="ECO:0000313" key="14">
    <source>
        <dbReference type="EMBL" id="PZC77442.1"/>
    </source>
</evidence>
<dbReference type="AlphaFoldDB" id="A0A2W1BQQ9"/>
<feature type="signal peptide" evidence="11">
    <location>
        <begin position="1"/>
        <end position="20"/>
    </location>
</feature>
<sequence>MANSFCVFLCVCLCVQSVVCQFGFFPQRENRNNGFFGFMQGPNRIRDTLSGFFNPNRPNRPVINTDEQGNIYNPGNGNQYDYNNGQNSGRPVVFPNNNPVYNDNVNFQNPNNGDFQFQPTPDNGNFQQFPPPPDGGQLTNNGNGDTNFNQDQPAQDGGANNGYQDNTDNTQDNTVKPNEDNGVPAENDPVNFDDTPAEGTTLAPLTPVPVNTESRNNFNFQPNQVFAESCQTVEGGLGSCISVYQCQPYLNVLQESRTNPNAVQLLRRAHCGFEGNAPKVCCPRPGIPTNPPPAPTAATTTTTTPAPTPAPTQPTAAPKTSGDFLPALPDPPECGLSNASFSRVVGGVNAKLGDFPWMALLGYKSKRTGGTNWLCGGSLISSRHVLTAAHCIHNHEEDLYVVRLGELDLAREDEGATPVDILIKQKMKHEQYSSTAFTNDIGILLLEHDAPFTDLIRPICIPKDSQLRATTFEDYNPMIAGWGHTEFRGAAATHLQVLQLPVVSNDFCSQAYSAYKAQKIDQRVLCAGFKKGGKDACQGDSGGPLMQPIWSQDTYKTYFYQIGVVSYGKKCAEAGFPGVYSRVTHFVPWIEEKLLGHSTST</sequence>
<comment type="similarity">
    <text evidence="8">Belongs to the peptidase S1 family. CLIP subfamily.</text>
</comment>
<keyword evidence="6 9" id="KW-0720">Serine protease</keyword>
<keyword evidence="4 11" id="KW-0732">Signal</keyword>
<feature type="compositionally biased region" description="Low complexity" evidence="10">
    <location>
        <begin position="296"/>
        <end position="305"/>
    </location>
</feature>
<accession>A0A2W1BQQ9</accession>
<dbReference type="OrthoDB" id="425190at2759"/>
<evidence type="ECO:0000256" key="3">
    <source>
        <dbReference type="ARBA" id="ARBA00022670"/>
    </source>
</evidence>
<dbReference type="InterPro" id="IPR018114">
    <property type="entry name" value="TRYPSIN_HIS"/>
</dbReference>
<protein>
    <recommendedName>
        <fullName evidence="16">CLIP domain-containing serine protease</fullName>
    </recommendedName>
</protein>
<reference evidence="14 15" key="1">
    <citation type="journal article" date="2017" name="BMC Biol.">
        <title>Genomic innovations, transcriptional plasticity and gene loss underlying the evolution and divergence of two highly polyphagous and invasive Helicoverpa pest species.</title>
        <authorList>
            <person name="Pearce S.L."/>
            <person name="Clarke D.F."/>
            <person name="East P.D."/>
            <person name="Elfekih S."/>
            <person name="Gordon K.H."/>
            <person name="Jermiin L.S."/>
            <person name="McGaughran A."/>
            <person name="Oakeshott J.G."/>
            <person name="Papanikolaou A."/>
            <person name="Perera O.P."/>
            <person name="Rane R.V."/>
            <person name="Richards S."/>
            <person name="Tay W.T."/>
            <person name="Walsh T.K."/>
            <person name="Anderson A."/>
            <person name="Anderson C.J."/>
            <person name="Asgari S."/>
            <person name="Board P.G."/>
            <person name="Bretschneider A."/>
            <person name="Campbell P.M."/>
            <person name="Chertemps T."/>
            <person name="Christeller J.T."/>
            <person name="Coppin C.W."/>
            <person name="Downes S.J."/>
            <person name="Duan G."/>
            <person name="Farnsworth C.A."/>
            <person name="Good R.T."/>
            <person name="Han L.B."/>
            <person name="Han Y.C."/>
            <person name="Hatje K."/>
            <person name="Horne I."/>
            <person name="Huang Y.P."/>
            <person name="Hughes D.S."/>
            <person name="Jacquin-Joly E."/>
            <person name="James W."/>
            <person name="Jhangiani S."/>
            <person name="Kollmar M."/>
            <person name="Kuwar S.S."/>
            <person name="Li S."/>
            <person name="Liu N.Y."/>
            <person name="Maibeche M.T."/>
            <person name="Miller J.R."/>
            <person name="Montagne N."/>
            <person name="Perry T."/>
            <person name="Qu J."/>
            <person name="Song S.V."/>
            <person name="Sutton G.G."/>
            <person name="Vogel H."/>
            <person name="Walenz B.P."/>
            <person name="Xu W."/>
            <person name="Zhang H.J."/>
            <person name="Zou Z."/>
            <person name="Batterham P."/>
            <person name="Edwards O.R."/>
            <person name="Feyereisen R."/>
            <person name="Gibbs R.A."/>
            <person name="Heckel D.G."/>
            <person name="McGrath A."/>
            <person name="Robin C."/>
            <person name="Scherer S.E."/>
            <person name="Worley K.C."/>
            <person name="Wu Y.D."/>
        </authorList>
    </citation>
    <scope>NUCLEOTIDE SEQUENCE [LARGE SCALE GENOMIC DNA]</scope>
    <source>
        <strain evidence="14">Harm_GR_Male_#8</strain>
        <tissue evidence="14">Whole organism</tissue>
    </source>
</reference>
<evidence type="ECO:0000256" key="4">
    <source>
        <dbReference type="ARBA" id="ARBA00022729"/>
    </source>
</evidence>
<keyword evidence="3 9" id="KW-0645">Protease</keyword>
<dbReference type="PROSITE" id="PS00134">
    <property type="entry name" value="TRYPSIN_HIS"/>
    <property type="match status" value="1"/>
</dbReference>
<feature type="compositionally biased region" description="Polar residues" evidence="10">
    <location>
        <begin position="138"/>
        <end position="153"/>
    </location>
</feature>
<proteinExistence type="inferred from homology"/>
<dbReference type="EMBL" id="KZ149929">
    <property type="protein sequence ID" value="PZC77442.1"/>
    <property type="molecule type" value="Genomic_DNA"/>
</dbReference>
<feature type="compositionally biased region" description="Polar residues" evidence="10">
    <location>
        <begin position="110"/>
        <end position="120"/>
    </location>
</feature>
<dbReference type="InterPro" id="IPR009003">
    <property type="entry name" value="Peptidase_S1_PA"/>
</dbReference>
<dbReference type="Pfam" id="PF12032">
    <property type="entry name" value="CLIP"/>
    <property type="match status" value="1"/>
</dbReference>
<evidence type="ECO:0000256" key="6">
    <source>
        <dbReference type="ARBA" id="ARBA00022825"/>
    </source>
</evidence>
<dbReference type="SUPFAM" id="SSF50494">
    <property type="entry name" value="Trypsin-like serine proteases"/>
    <property type="match status" value="1"/>
</dbReference>
<dbReference type="GO" id="GO:0004252">
    <property type="term" value="F:serine-type endopeptidase activity"/>
    <property type="evidence" value="ECO:0007669"/>
    <property type="project" value="InterPro"/>
</dbReference>
<feature type="compositionally biased region" description="Low complexity" evidence="10">
    <location>
        <begin position="72"/>
        <end position="109"/>
    </location>
</feature>
<evidence type="ECO:0000256" key="8">
    <source>
        <dbReference type="ARBA" id="ARBA00024195"/>
    </source>
</evidence>
<dbReference type="Proteomes" id="UP000249218">
    <property type="component" value="Unassembled WGS sequence"/>
</dbReference>
<evidence type="ECO:0000256" key="2">
    <source>
        <dbReference type="ARBA" id="ARBA00022525"/>
    </source>
</evidence>
<keyword evidence="2" id="KW-0964">Secreted</keyword>
<dbReference type="SMART" id="SM00020">
    <property type="entry name" value="Tryp_SPc"/>
    <property type="match status" value="1"/>
</dbReference>
<dbReference type="GO" id="GO:0005576">
    <property type="term" value="C:extracellular region"/>
    <property type="evidence" value="ECO:0007669"/>
    <property type="project" value="UniProtKB-SubCell"/>
</dbReference>
<evidence type="ECO:0008006" key="16">
    <source>
        <dbReference type="Google" id="ProtNLM"/>
    </source>
</evidence>
<feature type="domain" description="Peptidase S1" evidence="12">
    <location>
        <begin position="344"/>
        <end position="595"/>
    </location>
</feature>
<dbReference type="InterPro" id="IPR022700">
    <property type="entry name" value="CLIP"/>
</dbReference>
<evidence type="ECO:0000256" key="10">
    <source>
        <dbReference type="SAM" id="MobiDB-lite"/>
    </source>
</evidence>
<dbReference type="InterPro" id="IPR001254">
    <property type="entry name" value="Trypsin_dom"/>
</dbReference>
<feature type="chain" id="PRO_5015867502" description="CLIP domain-containing serine protease" evidence="11">
    <location>
        <begin position="21"/>
        <end position="601"/>
    </location>
</feature>
<dbReference type="Gene3D" id="2.40.10.10">
    <property type="entry name" value="Trypsin-like serine proteases"/>
    <property type="match status" value="2"/>
</dbReference>
<keyword evidence="7" id="KW-1015">Disulfide bond</keyword>
<evidence type="ECO:0000256" key="1">
    <source>
        <dbReference type="ARBA" id="ARBA00004613"/>
    </source>
</evidence>
<dbReference type="PANTHER" id="PTHR24252:SF7">
    <property type="entry name" value="HYALIN"/>
    <property type="match status" value="1"/>
</dbReference>
<dbReference type="PROSITE" id="PS50240">
    <property type="entry name" value="TRYPSIN_DOM"/>
    <property type="match status" value="1"/>
</dbReference>
<name>A0A2W1BQQ9_HELAM</name>
<keyword evidence="15" id="KW-1185">Reference proteome</keyword>
<feature type="region of interest" description="Disordered" evidence="10">
    <location>
        <begin position="284"/>
        <end position="329"/>
    </location>
</feature>
<evidence type="ECO:0000256" key="5">
    <source>
        <dbReference type="ARBA" id="ARBA00022801"/>
    </source>
</evidence>
<dbReference type="PROSITE" id="PS51888">
    <property type="entry name" value="CLIP"/>
    <property type="match status" value="1"/>
</dbReference>
<dbReference type="GO" id="GO:0006508">
    <property type="term" value="P:proteolysis"/>
    <property type="evidence" value="ECO:0007669"/>
    <property type="project" value="UniProtKB-KW"/>
</dbReference>
<dbReference type="InterPro" id="IPR033116">
    <property type="entry name" value="TRYPSIN_SER"/>
</dbReference>